<dbReference type="AlphaFoldDB" id="A0A6C0KRF1"/>
<keyword evidence="1" id="KW-1133">Transmembrane helix</keyword>
<evidence type="ECO:0000313" key="2">
    <source>
        <dbReference type="EMBL" id="QHU19310.1"/>
    </source>
</evidence>
<dbReference type="EMBL" id="MN740947">
    <property type="protein sequence ID" value="QHU19310.1"/>
    <property type="molecule type" value="Genomic_DNA"/>
</dbReference>
<evidence type="ECO:0000256" key="1">
    <source>
        <dbReference type="SAM" id="Phobius"/>
    </source>
</evidence>
<accession>A0A6C0KRF1</accession>
<keyword evidence="1" id="KW-0812">Transmembrane</keyword>
<organism evidence="2">
    <name type="scientific">viral metagenome</name>
    <dbReference type="NCBI Taxonomy" id="1070528"/>
    <lineage>
        <taxon>unclassified sequences</taxon>
        <taxon>metagenomes</taxon>
        <taxon>organismal metagenomes</taxon>
    </lineage>
</organism>
<name>A0A6C0KRF1_9ZZZZ</name>
<protein>
    <submittedName>
        <fullName evidence="2">Uncharacterized protein</fullName>
    </submittedName>
</protein>
<proteinExistence type="predicted"/>
<keyword evidence="1" id="KW-0472">Membrane</keyword>
<feature type="transmembrane region" description="Helical" evidence="1">
    <location>
        <begin position="6"/>
        <end position="24"/>
    </location>
</feature>
<reference evidence="2" key="1">
    <citation type="journal article" date="2020" name="Nature">
        <title>Giant virus diversity and host interactions through global metagenomics.</title>
        <authorList>
            <person name="Schulz F."/>
            <person name="Roux S."/>
            <person name="Paez-Espino D."/>
            <person name="Jungbluth S."/>
            <person name="Walsh D.A."/>
            <person name="Denef V.J."/>
            <person name="McMahon K.D."/>
            <person name="Konstantinidis K.T."/>
            <person name="Eloe-Fadrosh E.A."/>
            <person name="Kyrpides N.C."/>
            <person name="Woyke T."/>
        </authorList>
    </citation>
    <scope>NUCLEOTIDE SEQUENCE</scope>
    <source>
        <strain evidence="2">GVMAG-S-3300013014-104</strain>
    </source>
</reference>
<sequence length="242" mass="27719">MKNYNLIFLITLIFISFITIIYVLNFHNSKINNKFSISNSLILVWDLHCKSALIDYLNRNNISYTIIDIKNQTALILKVNKNYFCLMKDHPQEYSNISILIDSIDEIIKNLGSTSLIGLSTAGSLLYKIGDVLQFNSAFIQNYQKYSLNNNFIKAKNILYKTSKFTNEIIDDTKGFIEPNNNFKSDGQDEFIVYFLSNEKNIPCLTLTGISDQNNKYEYNNGGGEIAAKNVISFLFNSFNLL</sequence>